<evidence type="ECO:0000259" key="8">
    <source>
        <dbReference type="Pfam" id="PF02771"/>
    </source>
</evidence>
<dbReference type="Gene3D" id="1.10.540.10">
    <property type="entry name" value="Acyl-CoA dehydrogenase/oxidase, N-terminal domain"/>
    <property type="match status" value="1"/>
</dbReference>
<dbReference type="AlphaFoldDB" id="A0A4R9LUA6"/>
<dbReference type="InterPro" id="IPR013786">
    <property type="entry name" value="AcylCoA_DH/ox_N"/>
</dbReference>
<comment type="caution">
    <text evidence="9">The sequence shown here is derived from an EMBL/GenBank/DDBJ whole genome shotgun (WGS) entry which is preliminary data.</text>
</comment>
<dbReference type="GO" id="GO:0003995">
    <property type="term" value="F:acyl-CoA dehydrogenase activity"/>
    <property type="evidence" value="ECO:0007669"/>
    <property type="project" value="InterPro"/>
</dbReference>
<evidence type="ECO:0000256" key="4">
    <source>
        <dbReference type="ARBA" id="ARBA00022827"/>
    </source>
</evidence>
<keyword evidence="4 5" id="KW-0274">FAD</keyword>
<dbReference type="InterPro" id="IPR046373">
    <property type="entry name" value="Acyl-CoA_Oxase/DH_mid-dom_sf"/>
</dbReference>
<dbReference type="RefSeq" id="WP_135761938.1">
    <property type="nucleotide sequence ID" value="NZ_RQHW01000078.1"/>
</dbReference>
<dbReference type="Pfam" id="PF02770">
    <property type="entry name" value="Acyl-CoA_dh_M"/>
    <property type="match status" value="1"/>
</dbReference>
<evidence type="ECO:0000256" key="3">
    <source>
        <dbReference type="ARBA" id="ARBA00022630"/>
    </source>
</evidence>
<dbReference type="InterPro" id="IPR006091">
    <property type="entry name" value="Acyl-CoA_Oxase/DH_mid-dom"/>
</dbReference>
<dbReference type="InterPro" id="IPR006089">
    <property type="entry name" value="Acyl-CoA_DH_CS"/>
</dbReference>
<evidence type="ECO:0000259" key="6">
    <source>
        <dbReference type="Pfam" id="PF00441"/>
    </source>
</evidence>
<keyword evidence="3 5" id="KW-0285">Flavoprotein</keyword>
<evidence type="ECO:0000259" key="7">
    <source>
        <dbReference type="Pfam" id="PF02770"/>
    </source>
</evidence>
<reference evidence="9" key="1">
    <citation type="journal article" date="2019" name="PLoS Negl. Trop. Dis.">
        <title>Revisiting the worldwide diversity of Leptospira species in the environment.</title>
        <authorList>
            <person name="Vincent A.T."/>
            <person name="Schiettekatte O."/>
            <person name="Bourhy P."/>
            <person name="Veyrier F.J."/>
            <person name="Picardeau M."/>
        </authorList>
    </citation>
    <scope>NUCLEOTIDE SEQUENCE [LARGE SCALE GENOMIC DNA]</scope>
    <source>
        <strain evidence="9">201300427</strain>
    </source>
</reference>
<keyword evidence="10" id="KW-1185">Reference proteome</keyword>
<dbReference type="Gene3D" id="2.40.110.10">
    <property type="entry name" value="Butyryl-CoA Dehydrogenase, subunit A, domain 2"/>
    <property type="match status" value="1"/>
</dbReference>
<name>A0A4R9LUA6_9LEPT</name>
<evidence type="ECO:0000313" key="10">
    <source>
        <dbReference type="Proteomes" id="UP000298058"/>
    </source>
</evidence>
<comment type="similarity">
    <text evidence="2 5">Belongs to the acyl-CoA dehydrogenase family.</text>
</comment>
<organism evidence="9 10">
    <name type="scientific">Leptospira idonii</name>
    <dbReference type="NCBI Taxonomy" id="1193500"/>
    <lineage>
        <taxon>Bacteria</taxon>
        <taxon>Pseudomonadati</taxon>
        <taxon>Spirochaetota</taxon>
        <taxon>Spirochaetia</taxon>
        <taxon>Leptospirales</taxon>
        <taxon>Leptospiraceae</taxon>
        <taxon>Leptospira</taxon>
    </lineage>
</organism>
<dbReference type="SUPFAM" id="SSF56645">
    <property type="entry name" value="Acyl-CoA dehydrogenase NM domain-like"/>
    <property type="match status" value="1"/>
</dbReference>
<dbReference type="EMBL" id="RQHW01000078">
    <property type="protein sequence ID" value="TGN17385.1"/>
    <property type="molecule type" value="Genomic_DNA"/>
</dbReference>
<feature type="domain" description="Acyl-CoA dehydrogenase/oxidase N-terminal" evidence="8">
    <location>
        <begin position="103"/>
        <end position="179"/>
    </location>
</feature>
<dbReference type="InterPro" id="IPR036250">
    <property type="entry name" value="AcylCo_DH-like_C"/>
</dbReference>
<evidence type="ECO:0000256" key="1">
    <source>
        <dbReference type="ARBA" id="ARBA00001974"/>
    </source>
</evidence>
<dbReference type="InterPro" id="IPR009100">
    <property type="entry name" value="AcylCoA_DH/oxidase_NM_dom_sf"/>
</dbReference>
<accession>A0A4R9LUA6</accession>
<dbReference type="InterPro" id="IPR052166">
    <property type="entry name" value="Diverse_Acyl-CoA_DH"/>
</dbReference>
<dbReference type="SUPFAM" id="SSF47203">
    <property type="entry name" value="Acyl-CoA dehydrogenase C-terminal domain-like"/>
    <property type="match status" value="1"/>
</dbReference>
<keyword evidence="5" id="KW-0560">Oxidoreductase</keyword>
<dbReference type="PANTHER" id="PTHR42803">
    <property type="entry name" value="ACYL-COA DEHYDROGENASE"/>
    <property type="match status" value="1"/>
</dbReference>
<feature type="domain" description="Acyl-CoA oxidase/dehydrogenase middle" evidence="7">
    <location>
        <begin position="185"/>
        <end position="281"/>
    </location>
</feature>
<dbReference type="OrthoDB" id="9802447at2"/>
<proteinExistence type="inferred from homology"/>
<evidence type="ECO:0000313" key="9">
    <source>
        <dbReference type="EMBL" id="TGN17385.1"/>
    </source>
</evidence>
<dbReference type="InterPro" id="IPR037069">
    <property type="entry name" value="AcylCoA_DH/ox_N_sf"/>
</dbReference>
<dbReference type="PANTHER" id="PTHR42803:SF1">
    <property type="entry name" value="BROAD-SPECIFICITY LINEAR ACYL-COA DEHYDROGENASE FADE5"/>
    <property type="match status" value="1"/>
</dbReference>
<dbReference type="Pfam" id="PF02771">
    <property type="entry name" value="Acyl-CoA_dh_N"/>
    <property type="match status" value="1"/>
</dbReference>
<feature type="domain" description="Acyl-CoA dehydrogenase/oxidase C-terminal" evidence="6">
    <location>
        <begin position="296"/>
        <end position="457"/>
    </location>
</feature>
<protein>
    <submittedName>
        <fullName evidence="9">Acyl-CoA dehydrogenase</fullName>
    </submittedName>
</protein>
<sequence length="574" mass="64138">MIQGNYFQTNEDLKEHFHSLIDWEEIVPVYEHDFEDAKTYAQTNHPRLEMAPSSTEEALAYYEEVLNSCGEISGVYVSQVAQDVDHEGLKYENGTVTHPQAMVDVIHKYHDAGLGPAGFKRKYGGLGVPNVVKAMIAELMYRSDSSITIAVGSMGLASILERCASEEMKEEWIPKLISNRYTVTMGLSEPDFGSDLPNITTKAVKKGDDWYLTGTKRFQTVACGINGEPGMTLTLARTGTQESGARGLSFFIVENKDYEVSGIEKKLGIKASATCEVVFENSKGYLVGKEGFGLVKYVMGMLNGARLSVSSQGTGIATTAYEEAKKYAEERIQFGKPIITIPAVKRMLDRMEREIAGMRCLMVEAAYSVDKYYWTEDLKGLDPESKIVKDAKFWEKVANTLTPISKYYNSEMCNDLVYDALQVFGGAGYTEDYDLSRLYRDARITNIYDGTTQIQVNAAIGGITSGMSSTGIFRQYLDLRSSEIKDVPLLSQVRSRFEEIVETWKKISEASVREEYAFEVVESAARLVVGILQERAHLKSIGEKKEKRKSWNRKFHTDSLAILSANLIQLQNAV</sequence>
<evidence type="ECO:0000256" key="2">
    <source>
        <dbReference type="ARBA" id="ARBA00009347"/>
    </source>
</evidence>
<comment type="cofactor">
    <cofactor evidence="1 5">
        <name>FAD</name>
        <dbReference type="ChEBI" id="CHEBI:57692"/>
    </cofactor>
</comment>
<gene>
    <name evidence="9" type="ORF">EHS15_17785</name>
</gene>
<evidence type="ECO:0000256" key="5">
    <source>
        <dbReference type="RuleBase" id="RU362125"/>
    </source>
</evidence>
<dbReference type="Proteomes" id="UP000298058">
    <property type="component" value="Unassembled WGS sequence"/>
</dbReference>
<dbReference type="InterPro" id="IPR009075">
    <property type="entry name" value="AcylCo_DH/oxidase_C"/>
</dbReference>
<dbReference type="GO" id="GO:0050660">
    <property type="term" value="F:flavin adenine dinucleotide binding"/>
    <property type="evidence" value="ECO:0007669"/>
    <property type="project" value="InterPro"/>
</dbReference>
<dbReference type="PROSITE" id="PS00073">
    <property type="entry name" value="ACYL_COA_DH_2"/>
    <property type="match status" value="1"/>
</dbReference>
<dbReference type="Pfam" id="PF00441">
    <property type="entry name" value="Acyl-CoA_dh_1"/>
    <property type="match status" value="1"/>
</dbReference>
<dbReference type="Gene3D" id="1.20.140.10">
    <property type="entry name" value="Butyryl-CoA Dehydrogenase, subunit A, domain 3"/>
    <property type="match status" value="1"/>
</dbReference>